<feature type="non-terminal residue" evidence="1">
    <location>
        <position position="96"/>
    </location>
</feature>
<evidence type="ECO:0000313" key="1">
    <source>
        <dbReference type="EMBL" id="TRZ09094.1"/>
    </source>
</evidence>
<name>A0A8K1LCQ6_9PASS</name>
<accession>A0A8K1LCQ6</accession>
<dbReference type="EMBL" id="SWJQ01001160">
    <property type="protein sequence ID" value="TRZ09094.1"/>
    <property type="molecule type" value="Genomic_DNA"/>
</dbReference>
<dbReference type="Proteomes" id="UP000796761">
    <property type="component" value="Unassembled WGS sequence"/>
</dbReference>
<sequence>RHFCVVSYSVGEIHLPAHPGAARVKQHLYQHPSGVWRARPGAADQRRRRMVLAKGMLSKERDPFCSFLVLTVPEMEQGEFLRSSTEELPLKNGEIH</sequence>
<keyword evidence="2" id="KW-1185">Reference proteome</keyword>
<comment type="caution">
    <text evidence="1">The sequence shown here is derived from an EMBL/GenBank/DDBJ whole genome shotgun (WGS) entry which is preliminary data.</text>
</comment>
<feature type="non-terminal residue" evidence="1">
    <location>
        <position position="1"/>
    </location>
</feature>
<protein>
    <submittedName>
        <fullName evidence="1">Uncharacterized protein</fullName>
    </submittedName>
</protein>
<proteinExistence type="predicted"/>
<gene>
    <name evidence="1" type="ORF">HGM15179_018013</name>
</gene>
<organism evidence="1 2">
    <name type="scientific">Zosterops borbonicus</name>
    <dbReference type="NCBI Taxonomy" id="364589"/>
    <lineage>
        <taxon>Eukaryota</taxon>
        <taxon>Metazoa</taxon>
        <taxon>Chordata</taxon>
        <taxon>Craniata</taxon>
        <taxon>Vertebrata</taxon>
        <taxon>Euteleostomi</taxon>
        <taxon>Archelosauria</taxon>
        <taxon>Archosauria</taxon>
        <taxon>Dinosauria</taxon>
        <taxon>Saurischia</taxon>
        <taxon>Theropoda</taxon>
        <taxon>Coelurosauria</taxon>
        <taxon>Aves</taxon>
        <taxon>Neognathae</taxon>
        <taxon>Neoaves</taxon>
        <taxon>Telluraves</taxon>
        <taxon>Australaves</taxon>
        <taxon>Passeriformes</taxon>
        <taxon>Sylvioidea</taxon>
        <taxon>Zosteropidae</taxon>
        <taxon>Zosterops</taxon>
    </lineage>
</organism>
<dbReference type="AlphaFoldDB" id="A0A8K1LCQ6"/>
<evidence type="ECO:0000313" key="2">
    <source>
        <dbReference type="Proteomes" id="UP000796761"/>
    </source>
</evidence>
<reference evidence="1" key="1">
    <citation type="submission" date="2019-04" db="EMBL/GenBank/DDBJ databases">
        <title>Genome assembly of Zosterops borbonicus 15179.</title>
        <authorList>
            <person name="Leroy T."/>
            <person name="Anselmetti Y."/>
            <person name="Tilak M.-K."/>
            <person name="Nabholz B."/>
        </authorList>
    </citation>
    <scope>NUCLEOTIDE SEQUENCE</scope>
    <source>
        <strain evidence="1">HGM_15179</strain>
        <tissue evidence="1">Muscle</tissue>
    </source>
</reference>